<dbReference type="Proteomes" id="UP000789366">
    <property type="component" value="Unassembled WGS sequence"/>
</dbReference>
<keyword evidence="2" id="KW-1185">Reference proteome</keyword>
<feature type="non-terminal residue" evidence="1">
    <location>
        <position position="1"/>
    </location>
</feature>
<sequence length="517" mass="61184">KIRLETFTYDKSVEHMNYKRVLIDSINNDFPRKEQLLKAKRDWVMKVNAMCQVRFEKDISHENKYKSILQDWWKIPKEFHEIIARFSDNYDDYDNNLNEKVINIDEDNYNLEDNVVDNIGEEDSIASVDDIEDTTSEESEDFSLVEFNSYEIKNKISNLVTIYPRMSTIMRIICDNIQNEKLGPQDLLSNGIVNHTFLQKYHKRLFDLIMEQDCLNELMWNKAERCQYKTKLTAEEENFICNHIKHGYCSAPNSREDAKKFYNCLEMFLTQLECAWELPLYRQKSSKITEYSYSHQVVKSICDLLLYNIKGIDVEYNGPSESTHNRNGGQSGPTRCPDLMVSKSFRSPNHKWEFMFCGISYGPYSFDWKHYWKDELRLGKFSKDSWNSAYFFTQRIDASDQLLKDMMDELNHVMIHFYETKMDIYILDRKMKPFYRMCLVKSLEIPLINNNERKTIQMVNKLCKGILMANKLIVDVIRRIQSINQLLLEKNGPTTPPNLVDCDNLFPTFITPDGPTY</sequence>
<organism evidence="1 2">
    <name type="scientific">Cetraspora pellucida</name>
    <dbReference type="NCBI Taxonomy" id="1433469"/>
    <lineage>
        <taxon>Eukaryota</taxon>
        <taxon>Fungi</taxon>
        <taxon>Fungi incertae sedis</taxon>
        <taxon>Mucoromycota</taxon>
        <taxon>Glomeromycotina</taxon>
        <taxon>Glomeromycetes</taxon>
        <taxon>Diversisporales</taxon>
        <taxon>Gigasporaceae</taxon>
        <taxon>Cetraspora</taxon>
    </lineage>
</organism>
<name>A0ACA9KNC9_9GLOM</name>
<proteinExistence type="predicted"/>
<comment type="caution">
    <text evidence="1">The sequence shown here is derived from an EMBL/GenBank/DDBJ whole genome shotgun (WGS) entry which is preliminary data.</text>
</comment>
<evidence type="ECO:0000313" key="1">
    <source>
        <dbReference type="EMBL" id="CAG8482279.1"/>
    </source>
</evidence>
<protein>
    <submittedName>
        <fullName evidence="1">9278_t:CDS:1</fullName>
    </submittedName>
</protein>
<reference evidence="1" key="1">
    <citation type="submission" date="2021-06" db="EMBL/GenBank/DDBJ databases">
        <authorList>
            <person name="Kallberg Y."/>
            <person name="Tangrot J."/>
            <person name="Rosling A."/>
        </authorList>
    </citation>
    <scope>NUCLEOTIDE SEQUENCE</scope>
    <source>
        <strain evidence="1">28 12/20/2015</strain>
    </source>
</reference>
<dbReference type="EMBL" id="CAJVPW010001372">
    <property type="protein sequence ID" value="CAG8482279.1"/>
    <property type="molecule type" value="Genomic_DNA"/>
</dbReference>
<evidence type="ECO:0000313" key="2">
    <source>
        <dbReference type="Proteomes" id="UP000789366"/>
    </source>
</evidence>
<accession>A0ACA9KNC9</accession>
<gene>
    <name evidence="1" type="ORF">SPELUC_LOCUS2179</name>
</gene>